<dbReference type="EMBL" id="AYEU01000002">
    <property type="protein sequence ID" value="ESK52846.1"/>
    <property type="molecule type" value="Genomic_DNA"/>
</dbReference>
<keyword evidence="1" id="KW-0812">Transmembrane</keyword>
<keyword evidence="3" id="KW-1185">Reference proteome</keyword>
<evidence type="ECO:0000313" key="2">
    <source>
        <dbReference type="EMBL" id="ESK52846.1"/>
    </source>
</evidence>
<protein>
    <recommendedName>
        <fullName evidence="4">Response regulatory domain-containing protein</fullName>
    </recommendedName>
</protein>
<evidence type="ECO:0008006" key="4">
    <source>
        <dbReference type="Google" id="ProtNLM"/>
    </source>
</evidence>
<gene>
    <name evidence="2" type="ORF">P255_00238</name>
</gene>
<keyword evidence="1" id="KW-0472">Membrane</keyword>
<comment type="caution">
    <text evidence="2">The sequence shown here is derived from an EMBL/GenBank/DDBJ whole genome shotgun (WGS) entry which is preliminary data.</text>
</comment>
<keyword evidence="1" id="KW-1133">Transmembrane helix</keyword>
<dbReference type="Proteomes" id="UP000018418">
    <property type="component" value="Unassembled WGS sequence"/>
</dbReference>
<sequence>MIETINSYLLVIIPAILTGIGFLIKHYFFNKKIDDESIALENTSVNNHKEAQNIYELRKRIHILFIDDDTKFQTARMLKNSGWENINIIKDCKNLNSPEIINTDIFFVDVHGVGVELGFSDHGLGLAAALKQKYPDKKVVIYSAERKWDSFHKAWSLIDDRLPKDADTYQFENTIENLLLD</sequence>
<reference evidence="2 3" key="1">
    <citation type="submission" date="2013-10" db="EMBL/GenBank/DDBJ databases">
        <title>The Genome Sequence of Acinetobacter brisouii CIP 110357.</title>
        <authorList>
            <consortium name="The Broad Institute Genomics Platform"/>
            <consortium name="The Broad Institute Genome Sequencing Center for Infectious Disease"/>
            <person name="Cerqueira G."/>
            <person name="Feldgarden M."/>
            <person name="Courvalin P."/>
            <person name="Grillot-Courvalin C."/>
            <person name="Clermont D."/>
            <person name="Rocha E."/>
            <person name="Yoon E.-J."/>
            <person name="Nemec A."/>
            <person name="Young S.K."/>
            <person name="Zeng Q."/>
            <person name="Gargeya S."/>
            <person name="Fitzgerald M."/>
            <person name="Abouelleil A."/>
            <person name="Alvarado L."/>
            <person name="Berlin A.M."/>
            <person name="Chapman S.B."/>
            <person name="Gainer-Dewar J."/>
            <person name="Goldberg J."/>
            <person name="Gnerre S."/>
            <person name="Griggs A."/>
            <person name="Gujja S."/>
            <person name="Hansen M."/>
            <person name="Howarth C."/>
            <person name="Imamovic A."/>
            <person name="Ireland A."/>
            <person name="Larimer J."/>
            <person name="McCowan C."/>
            <person name="Murphy C."/>
            <person name="Pearson M."/>
            <person name="Poon T.W."/>
            <person name="Priest M."/>
            <person name="Roberts A."/>
            <person name="Saif S."/>
            <person name="Shea T."/>
            <person name="Sykes S."/>
            <person name="Wortman J."/>
            <person name="Nusbaum C."/>
            <person name="Birren B."/>
        </authorList>
    </citation>
    <scope>NUCLEOTIDE SEQUENCE [LARGE SCALE GENOMIC DNA]</scope>
    <source>
        <strain evidence="2 3">CIP 110357</strain>
    </source>
</reference>
<proteinExistence type="predicted"/>
<evidence type="ECO:0000313" key="3">
    <source>
        <dbReference type="Proteomes" id="UP000018418"/>
    </source>
</evidence>
<dbReference type="InterPro" id="IPR011006">
    <property type="entry name" value="CheY-like_superfamily"/>
</dbReference>
<accession>V2UW75</accession>
<name>V2UW75_9GAMM</name>
<organism evidence="2 3">
    <name type="scientific">Acinetobacter brisouii CIP 110357</name>
    <dbReference type="NCBI Taxonomy" id="1341683"/>
    <lineage>
        <taxon>Bacteria</taxon>
        <taxon>Pseudomonadati</taxon>
        <taxon>Pseudomonadota</taxon>
        <taxon>Gammaproteobacteria</taxon>
        <taxon>Moraxellales</taxon>
        <taxon>Moraxellaceae</taxon>
        <taxon>Acinetobacter</taxon>
    </lineage>
</organism>
<feature type="transmembrane region" description="Helical" evidence="1">
    <location>
        <begin position="6"/>
        <end position="24"/>
    </location>
</feature>
<evidence type="ECO:0000256" key="1">
    <source>
        <dbReference type="SAM" id="Phobius"/>
    </source>
</evidence>
<dbReference type="Gene3D" id="3.40.50.2300">
    <property type="match status" value="1"/>
</dbReference>
<dbReference type="AlphaFoldDB" id="V2UW75"/>
<dbReference type="HOGENOM" id="CLU_1400571_0_0_6"/>
<dbReference type="PATRIC" id="fig|1341683.3.peg.234"/>
<dbReference type="SUPFAM" id="SSF52172">
    <property type="entry name" value="CheY-like"/>
    <property type="match status" value="1"/>
</dbReference>